<accession>A0A0G3WJS0</accession>
<dbReference type="AlphaFoldDB" id="A0A0G3WJS0"/>
<dbReference type="PANTHER" id="PTHR39673">
    <property type="entry name" value="TUNGSTEN FORMYLMETHANOFURAN DEHYDROGENASE, SUBUNIT C (FWDC)"/>
    <property type="match status" value="1"/>
</dbReference>
<dbReference type="Gene3D" id="2.160.20.60">
    <property type="entry name" value="Glutamate synthase, alpha subunit, C-terminal domain"/>
    <property type="match status" value="1"/>
</dbReference>
<dbReference type="KEGG" id="epo:Epro_0365"/>
<dbReference type="InterPro" id="IPR035710">
    <property type="entry name" value="Archaeal_gltB"/>
</dbReference>
<organism evidence="2 3">
    <name type="scientific">Endomicrobium proavitum</name>
    <dbReference type="NCBI Taxonomy" id="1408281"/>
    <lineage>
        <taxon>Bacteria</taxon>
        <taxon>Pseudomonadati</taxon>
        <taxon>Elusimicrobiota</taxon>
        <taxon>Endomicrobiia</taxon>
        <taxon>Endomicrobiales</taxon>
        <taxon>Endomicrobiaceae</taxon>
        <taxon>Endomicrobium</taxon>
    </lineage>
</organism>
<feature type="domain" description="Glutamate synthase alpha subunit C-terminal" evidence="1">
    <location>
        <begin position="24"/>
        <end position="200"/>
    </location>
</feature>
<sequence length="249" mass="27234">MGSNKMKTINAEGLYYRQLNEQIDKVVKTDKNIILNNVFGQRYIGRALPEKVKIKINGFPGNDMAAYMDGAELEVFGNGQDAVGNTMNGGRIIVHGNCGDTTGYAMRGGEIYVEGYVGYRVGIHMKEYKEIKPVIVIGKKAGDFLGEYMAGGAIIVLGVGLDKNEDLIGKYCGTGIHGGAIFLNGSPDKYKLGKEAAKTELTDADKALLKKHIEAYGKYFKKDVSKIKAEKFSKYAPLSANPYSKMYSK</sequence>
<evidence type="ECO:0000259" key="1">
    <source>
        <dbReference type="Pfam" id="PF01493"/>
    </source>
</evidence>
<dbReference type="InterPro" id="IPR002489">
    <property type="entry name" value="Glu_synth_asu_C"/>
</dbReference>
<dbReference type="PATRIC" id="fig|1408281.3.peg.378"/>
<dbReference type="InterPro" id="IPR036485">
    <property type="entry name" value="Glu_synth_asu_C_sf"/>
</dbReference>
<keyword evidence="3" id="KW-1185">Reference proteome</keyword>
<name>A0A0G3WJS0_9BACT</name>
<dbReference type="Pfam" id="PF01493">
    <property type="entry name" value="GXGXG"/>
    <property type="match status" value="1"/>
</dbReference>
<dbReference type="STRING" id="1408281.Epro_0365"/>
<dbReference type="GO" id="GO:0016491">
    <property type="term" value="F:oxidoreductase activity"/>
    <property type="evidence" value="ECO:0007669"/>
    <property type="project" value="InterPro"/>
</dbReference>
<dbReference type="EMBL" id="CP009498">
    <property type="protein sequence ID" value="AKL97744.1"/>
    <property type="molecule type" value="Genomic_DNA"/>
</dbReference>
<evidence type="ECO:0000313" key="2">
    <source>
        <dbReference type="EMBL" id="AKL97744.1"/>
    </source>
</evidence>
<protein>
    <submittedName>
        <fullName evidence="2">Glutamate synthase large subunit GltB uncharacterized component</fullName>
    </submittedName>
</protein>
<dbReference type="PANTHER" id="PTHR39673:SF5">
    <property type="entry name" value="TUNGSTEN-CONTAINING FORMYLMETHANOFURAN DEHYDROGENASE 2 SUBUNIT C"/>
    <property type="match status" value="1"/>
</dbReference>
<dbReference type="Proteomes" id="UP000035337">
    <property type="component" value="Chromosome"/>
</dbReference>
<reference evidence="2 3" key="1">
    <citation type="submission" date="2014-09" db="EMBL/GenBank/DDBJ databases">
        <title>Complete genome sequence of Endomicrobium proavitum.</title>
        <authorList>
            <person name="Zheng H."/>
        </authorList>
    </citation>
    <scope>NUCLEOTIDE SEQUENCE [LARGE SCALE GENOMIC DNA]</scope>
    <source>
        <strain evidence="2 3">Rsa215</strain>
    </source>
</reference>
<gene>
    <name evidence="2" type="primary">gltB</name>
    <name evidence="2" type="ORF">Epro_0365</name>
</gene>
<dbReference type="CDD" id="cd00981">
    <property type="entry name" value="arch_gltB"/>
    <property type="match status" value="1"/>
</dbReference>
<dbReference type="SUPFAM" id="SSF69336">
    <property type="entry name" value="Alpha subunit of glutamate synthase, C-terminal domain"/>
    <property type="match status" value="1"/>
</dbReference>
<dbReference type="PIRSF" id="PIRSF006519">
    <property type="entry name" value="GOGAT_dom3"/>
    <property type="match status" value="1"/>
</dbReference>
<dbReference type="InterPro" id="IPR012061">
    <property type="entry name" value="Glu_synth_lsu_3"/>
</dbReference>
<proteinExistence type="predicted"/>
<evidence type="ECO:0000313" key="3">
    <source>
        <dbReference type="Proteomes" id="UP000035337"/>
    </source>
</evidence>